<dbReference type="EMBL" id="BAABXL010000001">
    <property type="protein sequence ID" value="GAA6270033.1"/>
    <property type="molecule type" value="Genomic_DNA"/>
</dbReference>
<dbReference type="Proteomes" id="UP001600894">
    <property type="component" value="Unassembled WGS sequence"/>
</dbReference>
<feature type="region of interest" description="Disordered" evidence="1">
    <location>
        <begin position="41"/>
        <end position="70"/>
    </location>
</feature>
<sequence>MAKKGLGKLMALAAVSGAVAAGVSYVLQYKTYHKELEKDFREFEEDEDGEDKASETGREHPADQEKFNRNYISLTSSKDEFKVAARDMAQATRNVLRDAGSLFSDTAHEAMSAAVDTAHIALNSMKTKKDEWREEHEAEPVSHQDDLPEDEGYLDDDYVDDDDLYDYERLDSEPSYSEKDVHAEQPDVSVVEETADDADDVISVEVAEDADDMEPSADTPDGFKDDPVL</sequence>
<evidence type="ECO:0000256" key="2">
    <source>
        <dbReference type="SAM" id="SignalP"/>
    </source>
</evidence>
<accession>A0ABQ0B174</accession>
<evidence type="ECO:0000313" key="4">
    <source>
        <dbReference type="Proteomes" id="UP001600894"/>
    </source>
</evidence>
<keyword evidence="4" id="KW-1185">Reference proteome</keyword>
<feature type="region of interest" description="Disordered" evidence="1">
    <location>
        <begin position="126"/>
        <end position="229"/>
    </location>
</feature>
<feature type="compositionally biased region" description="Basic and acidic residues" evidence="1">
    <location>
        <begin position="51"/>
        <end position="68"/>
    </location>
</feature>
<gene>
    <name evidence="3" type="ORF">F130042H8_30930</name>
</gene>
<protein>
    <recommendedName>
        <fullName evidence="5">YtxH domain-containing protein</fullName>
    </recommendedName>
</protein>
<organism evidence="3 4">
    <name type="scientific">Enterocloster alcoholdehydrogenati</name>
    <dbReference type="NCBI Taxonomy" id="2547410"/>
    <lineage>
        <taxon>Bacteria</taxon>
        <taxon>Bacillati</taxon>
        <taxon>Bacillota</taxon>
        <taxon>Clostridia</taxon>
        <taxon>Lachnospirales</taxon>
        <taxon>Lachnospiraceae</taxon>
        <taxon>Enterocloster</taxon>
    </lineage>
</organism>
<comment type="caution">
    <text evidence="3">The sequence shown here is derived from an EMBL/GenBank/DDBJ whole genome shotgun (WGS) entry which is preliminary data.</text>
</comment>
<feature type="compositionally biased region" description="Basic and acidic residues" evidence="1">
    <location>
        <begin position="127"/>
        <end position="146"/>
    </location>
</feature>
<evidence type="ECO:0000313" key="3">
    <source>
        <dbReference type="EMBL" id="GAA6270033.1"/>
    </source>
</evidence>
<feature type="compositionally biased region" description="Acidic residues" evidence="1">
    <location>
        <begin position="193"/>
        <end position="215"/>
    </location>
</feature>
<feature type="compositionally biased region" description="Acidic residues" evidence="1">
    <location>
        <begin position="147"/>
        <end position="165"/>
    </location>
</feature>
<keyword evidence="2" id="KW-0732">Signal</keyword>
<feature type="signal peptide" evidence="2">
    <location>
        <begin position="1"/>
        <end position="20"/>
    </location>
</feature>
<feature type="chain" id="PRO_5047049061" description="YtxH domain-containing protein" evidence="2">
    <location>
        <begin position="21"/>
        <end position="229"/>
    </location>
</feature>
<dbReference type="RefSeq" id="WP_390470706.1">
    <property type="nucleotide sequence ID" value="NZ_BAABXL010000001.1"/>
</dbReference>
<feature type="compositionally biased region" description="Basic and acidic residues" evidence="1">
    <location>
        <begin position="166"/>
        <end position="185"/>
    </location>
</feature>
<name>A0ABQ0B174_9FIRM</name>
<proteinExistence type="predicted"/>
<evidence type="ECO:0008006" key="5">
    <source>
        <dbReference type="Google" id="ProtNLM"/>
    </source>
</evidence>
<evidence type="ECO:0000256" key="1">
    <source>
        <dbReference type="SAM" id="MobiDB-lite"/>
    </source>
</evidence>
<reference evidence="3 4" key="1">
    <citation type="submission" date="2024-04" db="EMBL/GenBank/DDBJ databases">
        <title>Defined microbial consortia suppress multidrug-resistant proinflammatory Enterobacteriaceae via ecological control.</title>
        <authorList>
            <person name="Furuichi M."/>
            <person name="Kawaguchi T."/>
            <person name="Pust M."/>
            <person name="Yasuma K."/>
            <person name="Plichta D."/>
            <person name="Hasegawa N."/>
            <person name="Ohya T."/>
            <person name="Bhattarai S."/>
            <person name="Sasajima S."/>
            <person name="Aoto Y."/>
            <person name="Tuganbaev T."/>
            <person name="Yaginuma M."/>
            <person name="Ueda M."/>
            <person name="Okahashi N."/>
            <person name="Amafuji K."/>
            <person name="Kiridooshi Y."/>
            <person name="Sugita K."/>
            <person name="Strazar M."/>
            <person name="Skelly A."/>
            <person name="Suda W."/>
            <person name="Hattori M."/>
            <person name="Nakamoto N."/>
            <person name="Caballero S."/>
            <person name="Norman J."/>
            <person name="Olle B."/>
            <person name="Tanoue T."/>
            <person name="Arita M."/>
            <person name="Bucci V."/>
            <person name="Atarashi K."/>
            <person name="Xavier R."/>
            <person name="Honda K."/>
        </authorList>
    </citation>
    <scope>NUCLEOTIDE SEQUENCE [LARGE SCALE GENOMIC DNA]</scope>
    <source>
        <strain evidence="4">f13</strain>
    </source>
</reference>